<dbReference type="Proteomes" id="UP000253426">
    <property type="component" value="Unassembled WGS sequence"/>
</dbReference>
<gene>
    <name evidence="2" type="ORF">DES53_10237</name>
</gene>
<evidence type="ECO:0000256" key="1">
    <source>
        <dbReference type="SAM" id="Phobius"/>
    </source>
</evidence>
<name>A0A366HPR2_9BACT</name>
<protein>
    <submittedName>
        <fullName evidence="2">Uncharacterized protein</fullName>
    </submittedName>
</protein>
<reference evidence="2 3" key="1">
    <citation type="submission" date="2018-06" db="EMBL/GenBank/DDBJ databases">
        <title>Genomic Encyclopedia of Type Strains, Phase IV (KMG-IV): sequencing the most valuable type-strain genomes for metagenomic binning, comparative biology and taxonomic classification.</title>
        <authorList>
            <person name="Goeker M."/>
        </authorList>
    </citation>
    <scope>NUCLEOTIDE SEQUENCE [LARGE SCALE GENOMIC DNA]</scope>
    <source>
        <strain evidence="2 3">DSM 25532</strain>
    </source>
</reference>
<keyword evidence="3" id="KW-1185">Reference proteome</keyword>
<dbReference type="OrthoDB" id="194703at2"/>
<accession>A0A366HPR2</accession>
<comment type="caution">
    <text evidence="2">The sequence shown here is derived from an EMBL/GenBank/DDBJ whole genome shotgun (WGS) entry which is preliminary data.</text>
</comment>
<keyword evidence="1" id="KW-0812">Transmembrane</keyword>
<dbReference type="RefSeq" id="WP_113957237.1">
    <property type="nucleotide sequence ID" value="NZ_QNRR01000002.1"/>
</dbReference>
<dbReference type="EMBL" id="QNRR01000002">
    <property type="protein sequence ID" value="RBP45655.1"/>
    <property type="molecule type" value="Genomic_DNA"/>
</dbReference>
<keyword evidence="1" id="KW-0472">Membrane</keyword>
<organism evidence="2 3">
    <name type="scientific">Roseimicrobium gellanilyticum</name>
    <dbReference type="NCBI Taxonomy" id="748857"/>
    <lineage>
        <taxon>Bacteria</taxon>
        <taxon>Pseudomonadati</taxon>
        <taxon>Verrucomicrobiota</taxon>
        <taxon>Verrucomicrobiia</taxon>
        <taxon>Verrucomicrobiales</taxon>
        <taxon>Verrucomicrobiaceae</taxon>
        <taxon>Roseimicrobium</taxon>
    </lineage>
</organism>
<feature type="transmembrane region" description="Helical" evidence="1">
    <location>
        <begin position="12"/>
        <end position="32"/>
    </location>
</feature>
<proteinExistence type="predicted"/>
<sequence>MARRAKSQFTPLHLIAVLAGFGLIAFIGFKVLQGTGASTGFADATDLDIREYMENSNALSNNTYRIEGTIADRLDNNWPSSRGRLFEVMVDDGPERGSVGVVVPAKFNGTNIQRGQRFKFKVTVQSGTGMLEVMDLTKA</sequence>
<keyword evidence="1" id="KW-1133">Transmembrane helix</keyword>
<evidence type="ECO:0000313" key="3">
    <source>
        <dbReference type="Proteomes" id="UP000253426"/>
    </source>
</evidence>
<evidence type="ECO:0000313" key="2">
    <source>
        <dbReference type="EMBL" id="RBP45655.1"/>
    </source>
</evidence>
<dbReference type="AlphaFoldDB" id="A0A366HPR2"/>